<dbReference type="EMBL" id="JAGPNK010000010">
    <property type="protein sequence ID" value="KAH7312394.1"/>
    <property type="molecule type" value="Genomic_DNA"/>
</dbReference>
<dbReference type="GO" id="GO:0004341">
    <property type="term" value="F:gluconolactonase activity"/>
    <property type="evidence" value="ECO:0007669"/>
    <property type="project" value="TreeGrafter"/>
</dbReference>
<evidence type="ECO:0000313" key="4">
    <source>
        <dbReference type="Proteomes" id="UP000813444"/>
    </source>
</evidence>
<evidence type="ECO:0000313" key="3">
    <source>
        <dbReference type="EMBL" id="KAH7312394.1"/>
    </source>
</evidence>
<gene>
    <name evidence="3" type="ORF">B0I35DRAFT_411120</name>
</gene>
<evidence type="ECO:0000256" key="1">
    <source>
        <dbReference type="ARBA" id="ARBA00008853"/>
    </source>
</evidence>
<proteinExistence type="inferred from homology"/>
<dbReference type="InterPro" id="IPR013658">
    <property type="entry name" value="SGL"/>
</dbReference>
<feature type="domain" description="SMP-30/Gluconolactonase/LRE-like region" evidence="2">
    <location>
        <begin position="83"/>
        <end position="187"/>
    </location>
</feature>
<accession>A0A8K0WQ89</accession>
<dbReference type="SUPFAM" id="SSF63829">
    <property type="entry name" value="Calcium-dependent phosphotriesterase"/>
    <property type="match status" value="1"/>
</dbReference>
<dbReference type="Gene3D" id="2.120.10.30">
    <property type="entry name" value="TolB, C-terminal domain"/>
    <property type="match status" value="2"/>
</dbReference>
<dbReference type="InterPro" id="IPR011042">
    <property type="entry name" value="6-blade_b-propeller_TolB-like"/>
</dbReference>
<dbReference type="Pfam" id="PF08450">
    <property type="entry name" value="SGL"/>
    <property type="match status" value="1"/>
</dbReference>
<sequence>MKTYTITELTSISQPFLDLKCGLAESPIWEERGNILRFVDIAKKNVYRINLDKGLSSLQKHQYEYPICVTAIDASSDDSFVFAVVFRLDLDGTLRRVAGGFTLPNGMSWSKDDTKMYLADTAASKIFVYDFDKETGSITNQRVFLDVKEEGAGPDGHAQDEEGNLWVAVGGGWKIICVTPEGDVVAEAVAFAGEDIYITSETEKEPEKYPESVRLQGAVFKCHVGVRGKRLAAAVVS</sequence>
<dbReference type="OrthoDB" id="423498at2759"/>
<comment type="similarity">
    <text evidence="1">Belongs to the SMP-30/CGR1 family.</text>
</comment>
<dbReference type="GO" id="GO:0005509">
    <property type="term" value="F:calcium ion binding"/>
    <property type="evidence" value="ECO:0007669"/>
    <property type="project" value="TreeGrafter"/>
</dbReference>
<organism evidence="3 4">
    <name type="scientific">Stachybotrys elegans</name>
    <dbReference type="NCBI Taxonomy" id="80388"/>
    <lineage>
        <taxon>Eukaryota</taxon>
        <taxon>Fungi</taxon>
        <taxon>Dikarya</taxon>
        <taxon>Ascomycota</taxon>
        <taxon>Pezizomycotina</taxon>
        <taxon>Sordariomycetes</taxon>
        <taxon>Hypocreomycetidae</taxon>
        <taxon>Hypocreales</taxon>
        <taxon>Stachybotryaceae</taxon>
        <taxon>Stachybotrys</taxon>
    </lineage>
</organism>
<keyword evidence="4" id="KW-1185">Reference proteome</keyword>
<name>A0A8K0WQ89_9HYPO</name>
<dbReference type="AlphaFoldDB" id="A0A8K0WQ89"/>
<reference evidence="3" key="1">
    <citation type="journal article" date="2021" name="Nat. Commun.">
        <title>Genetic determinants of endophytism in the Arabidopsis root mycobiome.</title>
        <authorList>
            <person name="Mesny F."/>
            <person name="Miyauchi S."/>
            <person name="Thiergart T."/>
            <person name="Pickel B."/>
            <person name="Atanasova L."/>
            <person name="Karlsson M."/>
            <person name="Huettel B."/>
            <person name="Barry K.W."/>
            <person name="Haridas S."/>
            <person name="Chen C."/>
            <person name="Bauer D."/>
            <person name="Andreopoulos W."/>
            <person name="Pangilinan J."/>
            <person name="LaButti K."/>
            <person name="Riley R."/>
            <person name="Lipzen A."/>
            <person name="Clum A."/>
            <person name="Drula E."/>
            <person name="Henrissat B."/>
            <person name="Kohler A."/>
            <person name="Grigoriev I.V."/>
            <person name="Martin F.M."/>
            <person name="Hacquard S."/>
        </authorList>
    </citation>
    <scope>NUCLEOTIDE SEQUENCE</scope>
    <source>
        <strain evidence="3">MPI-CAGE-CH-0235</strain>
    </source>
</reference>
<dbReference type="PANTHER" id="PTHR10907:SF47">
    <property type="entry name" value="REGUCALCIN"/>
    <property type="match status" value="1"/>
</dbReference>
<protein>
    <recommendedName>
        <fullName evidence="2">SMP-30/Gluconolactonase/LRE-like region domain-containing protein</fullName>
    </recommendedName>
</protein>
<evidence type="ECO:0000259" key="2">
    <source>
        <dbReference type="Pfam" id="PF08450"/>
    </source>
</evidence>
<dbReference type="PANTHER" id="PTHR10907">
    <property type="entry name" value="REGUCALCIN"/>
    <property type="match status" value="1"/>
</dbReference>
<dbReference type="Proteomes" id="UP000813444">
    <property type="component" value="Unassembled WGS sequence"/>
</dbReference>
<comment type="caution">
    <text evidence="3">The sequence shown here is derived from an EMBL/GenBank/DDBJ whole genome shotgun (WGS) entry which is preliminary data.</text>
</comment>